<name>A0A835MDR9_9MAGN</name>
<dbReference type="PANTHER" id="PTHR19375">
    <property type="entry name" value="HEAT SHOCK PROTEIN 70KDA"/>
    <property type="match status" value="1"/>
</dbReference>
<comment type="similarity">
    <text evidence="1">Belongs to the heat shock protein 70 family.</text>
</comment>
<evidence type="ECO:0000313" key="6">
    <source>
        <dbReference type="Proteomes" id="UP000631114"/>
    </source>
</evidence>
<dbReference type="Proteomes" id="UP000631114">
    <property type="component" value="Unassembled WGS sequence"/>
</dbReference>
<dbReference type="InterPro" id="IPR043129">
    <property type="entry name" value="ATPase_NBD"/>
</dbReference>
<evidence type="ECO:0000256" key="3">
    <source>
        <dbReference type="ARBA" id="ARBA00022840"/>
    </source>
</evidence>
<keyword evidence="6" id="KW-1185">Reference proteome</keyword>
<evidence type="ECO:0000313" key="5">
    <source>
        <dbReference type="EMBL" id="KAF9620036.1"/>
    </source>
</evidence>
<dbReference type="InterPro" id="IPR013126">
    <property type="entry name" value="Hsp_70_fam"/>
</dbReference>
<organism evidence="5 6">
    <name type="scientific">Coptis chinensis</name>
    <dbReference type="NCBI Taxonomy" id="261450"/>
    <lineage>
        <taxon>Eukaryota</taxon>
        <taxon>Viridiplantae</taxon>
        <taxon>Streptophyta</taxon>
        <taxon>Embryophyta</taxon>
        <taxon>Tracheophyta</taxon>
        <taxon>Spermatophyta</taxon>
        <taxon>Magnoliopsida</taxon>
        <taxon>Ranunculales</taxon>
        <taxon>Ranunculaceae</taxon>
        <taxon>Coptidoideae</taxon>
        <taxon>Coptis</taxon>
    </lineage>
</organism>
<proteinExistence type="inferred from homology"/>
<evidence type="ECO:0000256" key="1">
    <source>
        <dbReference type="ARBA" id="ARBA00007381"/>
    </source>
</evidence>
<feature type="region of interest" description="Disordered" evidence="4">
    <location>
        <begin position="63"/>
        <end position="83"/>
    </location>
</feature>
<dbReference type="OrthoDB" id="2401965at2759"/>
<dbReference type="EMBL" id="JADFTS010000002">
    <property type="protein sequence ID" value="KAF9620036.1"/>
    <property type="molecule type" value="Genomic_DNA"/>
</dbReference>
<dbReference type="Gene3D" id="3.30.420.40">
    <property type="match status" value="1"/>
</dbReference>
<accession>A0A835MDR9</accession>
<reference evidence="5 6" key="1">
    <citation type="submission" date="2020-10" db="EMBL/GenBank/DDBJ databases">
        <title>The Coptis chinensis genome and diversification of protoberbering-type alkaloids.</title>
        <authorList>
            <person name="Wang B."/>
            <person name="Shu S."/>
            <person name="Song C."/>
            <person name="Liu Y."/>
        </authorList>
    </citation>
    <scope>NUCLEOTIDE SEQUENCE [LARGE SCALE GENOMIC DNA]</scope>
    <source>
        <strain evidence="5">HL-2020</strain>
        <tissue evidence="5">Leaf</tissue>
    </source>
</reference>
<dbReference type="SUPFAM" id="SSF53067">
    <property type="entry name" value="Actin-like ATPase domain"/>
    <property type="match status" value="1"/>
</dbReference>
<comment type="caution">
    <text evidence="5">The sequence shown here is derived from an EMBL/GenBank/DDBJ whole genome shotgun (WGS) entry which is preliminary data.</text>
</comment>
<evidence type="ECO:0008006" key="7">
    <source>
        <dbReference type="Google" id="ProtNLM"/>
    </source>
</evidence>
<dbReference type="PRINTS" id="PR00301">
    <property type="entry name" value="HEATSHOCK70"/>
</dbReference>
<dbReference type="GO" id="GO:0140662">
    <property type="term" value="F:ATP-dependent protein folding chaperone"/>
    <property type="evidence" value="ECO:0007669"/>
    <property type="project" value="InterPro"/>
</dbReference>
<keyword evidence="2" id="KW-0547">Nucleotide-binding</keyword>
<protein>
    <recommendedName>
        <fullName evidence="7">Heat shock protein 70</fullName>
    </recommendedName>
</protein>
<sequence length="251" mass="28019">MRFKALFGNDIIGINLGTTNSCVSVMEGKSAKVIENSEGARTTPSVVAFNQKGELLVGTPAKRQSVTNPTNTVSGTKASIGRRFDDPQTQKEMKMVPYKIVKAPNGDAWFFTTKPYPCDPSTLPNYPPSKEFDTKLRDEEARRQRAASVKGRESEYGRRDSRNSNAAAGSKCESLSYKSHYKYVHKWQPQSNPKSNNEKYNPQEDLWIGFPIDPPVKGRKAYGSSWNKKGMESGHVGLRTQRSYMPMPNVA</sequence>
<evidence type="ECO:0000256" key="2">
    <source>
        <dbReference type="ARBA" id="ARBA00022741"/>
    </source>
</evidence>
<dbReference type="GO" id="GO:0005524">
    <property type="term" value="F:ATP binding"/>
    <property type="evidence" value="ECO:0007669"/>
    <property type="project" value="UniProtKB-KW"/>
</dbReference>
<dbReference type="AlphaFoldDB" id="A0A835MDR9"/>
<feature type="region of interest" description="Disordered" evidence="4">
    <location>
        <begin position="120"/>
        <end position="171"/>
    </location>
</feature>
<gene>
    <name evidence="5" type="ORF">IFM89_010652</name>
</gene>
<dbReference type="FunFam" id="3.30.420.40:FF:000028">
    <property type="entry name" value="heat shock 70 kDa protein-like"/>
    <property type="match status" value="1"/>
</dbReference>
<feature type="compositionally biased region" description="Basic and acidic residues" evidence="4">
    <location>
        <begin position="130"/>
        <end position="143"/>
    </location>
</feature>
<feature type="compositionally biased region" description="Polar residues" evidence="4">
    <location>
        <begin position="63"/>
        <end position="77"/>
    </location>
</feature>
<keyword evidence="3" id="KW-0067">ATP-binding</keyword>
<feature type="compositionally biased region" description="Basic and acidic residues" evidence="4">
    <location>
        <begin position="150"/>
        <end position="162"/>
    </location>
</feature>
<dbReference type="Pfam" id="PF00012">
    <property type="entry name" value="HSP70"/>
    <property type="match status" value="1"/>
</dbReference>
<evidence type="ECO:0000256" key="4">
    <source>
        <dbReference type="SAM" id="MobiDB-lite"/>
    </source>
</evidence>